<dbReference type="AlphaFoldDB" id="A0A8J6KI02"/>
<keyword evidence="3" id="KW-1185">Reference proteome</keyword>
<protein>
    <recommendedName>
        <fullName evidence="1">CYTH domain-containing protein</fullName>
    </recommendedName>
</protein>
<evidence type="ECO:0000259" key="1">
    <source>
        <dbReference type="Pfam" id="PF01928"/>
    </source>
</evidence>
<dbReference type="GO" id="GO:0016462">
    <property type="term" value="F:pyrophosphatase activity"/>
    <property type="evidence" value="ECO:0007669"/>
    <property type="project" value="UniProtKB-ARBA"/>
</dbReference>
<sequence length="123" mass="13613">MQDGSGQLIYYERPDLLGPKLSNYSLSNTADPHGLEAVLTQALGVRGKVVKERFLFLVGQTRIHLDRVKDLGDFVELEVVLKDSQTAQDGDLIAQELMNSLKISQDHLLTGAYMDLLQGGEKN</sequence>
<dbReference type="Pfam" id="PF01928">
    <property type="entry name" value="CYTH"/>
    <property type="match status" value="1"/>
</dbReference>
<dbReference type="InterPro" id="IPR008173">
    <property type="entry name" value="Adenylyl_cyclase_CyaB"/>
</dbReference>
<dbReference type="CDD" id="cd07890">
    <property type="entry name" value="CYTH-like_AC_IV-like"/>
    <property type="match status" value="1"/>
</dbReference>
<dbReference type="PANTHER" id="PTHR21028">
    <property type="entry name" value="SI:CH211-156B7.4"/>
    <property type="match status" value="1"/>
</dbReference>
<organism evidence="2 3">
    <name type="scientific">Eleutherodactylus coqui</name>
    <name type="common">Puerto Rican coqui</name>
    <dbReference type="NCBI Taxonomy" id="57060"/>
    <lineage>
        <taxon>Eukaryota</taxon>
        <taxon>Metazoa</taxon>
        <taxon>Chordata</taxon>
        <taxon>Craniata</taxon>
        <taxon>Vertebrata</taxon>
        <taxon>Euteleostomi</taxon>
        <taxon>Amphibia</taxon>
        <taxon>Batrachia</taxon>
        <taxon>Anura</taxon>
        <taxon>Neobatrachia</taxon>
        <taxon>Hyloidea</taxon>
        <taxon>Eleutherodactylidae</taxon>
        <taxon>Eleutherodactylinae</taxon>
        <taxon>Eleutherodactylus</taxon>
        <taxon>Eleutherodactylus</taxon>
    </lineage>
</organism>
<gene>
    <name evidence="2" type="ORF">GDO78_005595</name>
</gene>
<dbReference type="InterPro" id="IPR033469">
    <property type="entry name" value="CYTH-like_dom_sf"/>
</dbReference>
<dbReference type="EMBL" id="WNTK01000002">
    <property type="protein sequence ID" value="KAG9489739.1"/>
    <property type="molecule type" value="Genomic_DNA"/>
</dbReference>
<dbReference type="OrthoDB" id="6159137at2759"/>
<dbReference type="Gene3D" id="2.40.320.10">
    <property type="entry name" value="Hypothetical Protein Pfu-838710-001"/>
    <property type="match status" value="1"/>
</dbReference>
<dbReference type="Proteomes" id="UP000770717">
    <property type="component" value="Unassembled WGS sequence"/>
</dbReference>
<accession>A0A8J6KI02</accession>
<feature type="domain" description="CYTH" evidence="1">
    <location>
        <begin position="3"/>
        <end position="107"/>
    </location>
</feature>
<dbReference type="InterPro" id="IPR023577">
    <property type="entry name" value="CYTH_domain"/>
</dbReference>
<dbReference type="PANTHER" id="PTHR21028:SF2">
    <property type="entry name" value="CYTH DOMAIN-CONTAINING PROTEIN"/>
    <property type="match status" value="1"/>
</dbReference>
<evidence type="ECO:0000313" key="2">
    <source>
        <dbReference type="EMBL" id="KAG9489739.1"/>
    </source>
</evidence>
<comment type="caution">
    <text evidence="2">The sequence shown here is derived from an EMBL/GenBank/DDBJ whole genome shotgun (WGS) entry which is preliminary data.</text>
</comment>
<evidence type="ECO:0000313" key="3">
    <source>
        <dbReference type="Proteomes" id="UP000770717"/>
    </source>
</evidence>
<reference evidence="2" key="1">
    <citation type="thesis" date="2020" institute="ProQuest LLC" country="789 East Eisenhower Parkway, Ann Arbor, MI, USA">
        <title>Comparative Genomics and Chromosome Evolution.</title>
        <authorList>
            <person name="Mudd A.B."/>
        </authorList>
    </citation>
    <scope>NUCLEOTIDE SEQUENCE</scope>
    <source>
        <strain evidence="2">HN-11 Male</strain>
        <tissue evidence="2">Kidney and liver</tissue>
    </source>
</reference>
<proteinExistence type="predicted"/>
<name>A0A8J6KI02_ELECQ</name>
<dbReference type="SUPFAM" id="SSF55154">
    <property type="entry name" value="CYTH-like phosphatases"/>
    <property type="match status" value="1"/>
</dbReference>